<comment type="caution">
    <text evidence="2">The sequence shown here is derived from an EMBL/GenBank/DDBJ whole genome shotgun (WGS) entry which is preliminary data.</text>
</comment>
<dbReference type="Proteomes" id="UP001149719">
    <property type="component" value="Unassembled WGS sequence"/>
</dbReference>
<evidence type="ECO:0000313" key="2">
    <source>
        <dbReference type="EMBL" id="MCZ2722353.1"/>
    </source>
</evidence>
<protein>
    <submittedName>
        <fullName evidence="2">Uncharacterized protein</fullName>
    </submittedName>
</protein>
<accession>A0ABT4JVL5</accession>
<proteinExistence type="predicted"/>
<gene>
    <name evidence="2" type="ORF">O1D97_12130</name>
</gene>
<feature type="transmembrane region" description="Helical" evidence="1">
    <location>
        <begin position="26"/>
        <end position="46"/>
    </location>
</feature>
<reference evidence="2" key="1">
    <citation type="submission" date="2022-12" db="EMBL/GenBank/DDBJ databases">
        <title>Marinomonas 15G1-11 sp. nov, isolated from marine algae.</title>
        <authorList>
            <person name="Butt M."/>
            <person name="Choi D.G."/>
            <person name="Kim J.M."/>
            <person name="Lee J.K."/>
            <person name="Baek J.H."/>
            <person name="Jeon C.O."/>
        </authorList>
    </citation>
    <scope>NUCLEOTIDE SEQUENCE</scope>
    <source>
        <strain evidence="2">15G1-11</strain>
    </source>
</reference>
<organism evidence="2 3">
    <name type="scientific">Marinomonas phaeophyticola</name>
    <dbReference type="NCBI Taxonomy" id="3004091"/>
    <lineage>
        <taxon>Bacteria</taxon>
        <taxon>Pseudomonadati</taxon>
        <taxon>Pseudomonadota</taxon>
        <taxon>Gammaproteobacteria</taxon>
        <taxon>Oceanospirillales</taxon>
        <taxon>Oceanospirillaceae</taxon>
        <taxon>Marinomonas</taxon>
    </lineage>
</organism>
<evidence type="ECO:0000313" key="3">
    <source>
        <dbReference type="Proteomes" id="UP001149719"/>
    </source>
</evidence>
<keyword evidence="1" id="KW-0812">Transmembrane</keyword>
<dbReference type="EMBL" id="JAPUBN010000017">
    <property type="protein sequence ID" value="MCZ2722353.1"/>
    <property type="molecule type" value="Genomic_DNA"/>
</dbReference>
<name>A0ABT4JVL5_9GAMM</name>
<keyword evidence="1" id="KW-1133">Transmembrane helix</keyword>
<sequence length="61" mass="7140">MLWLLTIPLWESFVHNILGINNASEVIHLVMIMIGFYVVFTLNNVIDTYFYGIGRTDLMLY</sequence>
<keyword evidence="3" id="KW-1185">Reference proteome</keyword>
<keyword evidence="1" id="KW-0472">Membrane</keyword>
<dbReference type="RefSeq" id="WP_269125932.1">
    <property type="nucleotide sequence ID" value="NZ_JAPUBN010000017.1"/>
</dbReference>
<evidence type="ECO:0000256" key="1">
    <source>
        <dbReference type="SAM" id="Phobius"/>
    </source>
</evidence>